<dbReference type="GeneID" id="54302307"/>
<dbReference type="RefSeq" id="XP_033397432.1">
    <property type="nucleotide sequence ID" value="XM_033544811.1"/>
</dbReference>
<organism evidence="1 2">
    <name type="scientific">Aplosporella prunicola CBS 121167</name>
    <dbReference type="NCBI Taxonomy" id="1176127"/>
    <lineage>
        <taxon>Eukaryota</taxon>
        <taxon>Fungi</taxon>
        <taxon>Dikarya</taxon>
        <taxon>Ascomycota</taxon>
        <taxon>Pezizomycotina</taxon>
        <taxon>Dothideomycetes</taxon>
        <taxon>Dothideomycetes incertae sedis</taxon>
        <taxon>Botryosphaeriales</taxon>
        <taxon>Aplosporellaceae</taxon>
        <taxon>Aplosporella</taxon>
    </lineage>
</organism>
<gene>
    <name evidence="1" type="ORF">K452DRAFT_32587</name>
</gene>
<accession>A0A6A6BC66</accession>
<dbReference type="Proteomes" id="UP000799438">
    <property type="component" value="Unassembled WGS sequence"/>
</dbReference>
<keyword evidence="2" id="KW-1185">Reference proteome</keyword>
<proteinExistence type="predicted"/>
<dbReference type="AlphaFoldDB" id="A0A6A6BC66"/>
<evidence type="ECO:0000313" key="2">
    <source>
        <dbReference type="Proteomes" id="UP000799438"/>
    </source>
</evidence>
<sequence>MTGGEKGGEAHLRFWNRGWLASRQLLGDVEGAQWLCLGRELDCWTHQRREGWCAGEVRSRRSPMLGRGVFVVLFASSFAAGQQGLKQAILHQFRREGRVDSGLPLNWFDIPGMYGMRLFKDFANWIPSDFENIH</sequence>
<protein>
    <submittedName>
        <fullName evidence="1">Uncharacterized protein</fullName>
    </submittedName>
</protein>
<name>A0A6A6BC66_9PEZI</name>
<reference evidence="1" key="1">
    <citation type="journal article" date="2020" name="Stud. Mycol.">
        <title>101 Dothideomycetes genomes: a test case for predicting lifestyles and emergence of pathogens.</title>
        <authorList>
            <person name="Haridas S."/>
            <person name="Albert R."/>
            <person name="Binder M."/>
            <person name="Bloem J."/>
            <person name="Labutti K."/>
            <person name="Salamov A."/>
            <person name="Andreopoulos B."/>
            <person name="Baker S."/>
            <person name="Barry K."/>
            <person name="Bills G."/>
            <person name="Bluhm B."/>
            <person name="Cannon C."/>
            <person name="Castanera R."/>
            <person name="Culley D."/>
            <person name="Daum C."/>
            <person name="Ezra D."/>
            <person name="Gonzalez J."/>
            <person name="Henrissat B."/>
            <person name="Kuo A."/>
            <person name="Liang C."/>
            <person name="Lipzen A."/>
            <person name="Lutzoni F."/>
            <person name="Magnuson J."/>
            <person name="Mondo S."/>
            <person name="Nolan M."/>
            <person name="Ohm R."/>
            <person name="Pangilinan J."/>
            <person name="Park H.-J."/>
            <person name="Ramirez L."/>
            <person name="Alfaro M."/>
            <person name="Sun H."/>
            <person name="Tritt A."/>
            <person name="Yoshinaga Y."/>
            <person name="Zwiers L.-H."/>
            <person name="Turgeon B."/>
            <person name="Goodwin S."/>
            <person name="Spatafora J."/>
            <person name="Crous P."/>
            <person name="Grigoriev I."/>
        </authorList>
    </citation>
    <scope>NUCLEOTIDE SEQUENCE</scope>
    <source>
        <strain evidence="1">CBS 121167</strain>
    </source>
</reference>
<dbReference type="EMBL" id="ML995486">
    <property type="protein sequence ID" value="KAF2141720.1"/>
    <property type="molecule type" value="Genomic_DNA"/>
</dbReference>
<evidence type="ECO:0000313" key="1">
    <source>
        <dbReference type="EMBL" id="KAF2141720.1"/>
    </source>
</evidence>